<evidence type="ECO:0000313" key="1">
    <source>
        <dbReference type="EMBL" id="CAK0841318.1"/>
    </source>
</evidence>
<name>A0ABN9T894_9DINO</name>
<reference evidence="1" key="1">
    <citation type="submission" date="2023-10" db="EMBL/GenBank/DDBJ databases">
        <authorList>
            <person name="Chen Y."/>
            <person name="Shah S."/>
            <person name="Dougan E. K."/>
            <person name="Thang M."/>
            <person name="Chan C."/>
        </authorList>
    </citation>
    <scope>NUCLEOTIDE SEQUENCE [LARGE SCALE GENOMIC DNA]</scope>
</reference>
<keyword evidence="2" id="KW-1185">Reference proteome</keyword>
<protein>
    <recommendedName>
        <fullName evidence="3">Protein-ribulosamine 3-kinase</fullName>
    </recommendedName>
</protein>
<evidence type="ECO:0008006" key="3">
    <source>
        <dbReference type="Google" id="ProtNLM"/>
    </source>
</evidence>
<dbReference type="Proteomes" id="UP001189429">
    <property type="component" value="Unassembled WGS sequence"/>
</dbReference>
<evidence type="ECO:0000313" key="2">
    <source>
        <dbReference type="Proteomes" id="UP001189429"/>
    </source>
</evidence>
<dbReference type="EMBL" id="CAUYUJ010014446">
    <property type="protein sequence ID" value="CAK0841318.1"/>
    <property type="molecule type" value="Genomic_DNA"/>
</dbReference>
<gene>
    <name evidence="1" type="ORF">PCOR1329_LOCUS36558</name>
</gene>
<proteinExistence type="predicted"/>
<sequence>MSDKQWCYVSNDCDDLNGGEYATNQVGFAQGGWNNLASTSTLSWKLCDPAADSILKYKSVGELVDLGQLSDVSLSRLLRLAYPAVNITWGEAMYFMEAIDEAWAPRVTLEDVVDALQAPTSAWGSRVVDVHSMLSDIVKSEQGTILDSPGHGDNFHVIRGREVWVVQRIALGDMAYLGGHFALEFDVNCTIGCAPARGEAPSPVDLETL</sequence>
<accession>A0ABN9T894</accession>
<organism evidence="1 2">
    <name type="scientific">Prorocentrum cordatum</name>
    <dbReference type="NCBI Taxonomy" id="2364126"/>
    <lineage>
        <taxon>Eukaryota</taxon>
        <taxon>Sar</taxon>
        <taxon>Alveolata</taxon>
        <taxon>Dinophyceae</taxon>
        <taxon>Prorocentrales</taxon>
        <taxon>Prorocentraceae</taxon>
        <taxon>Prorocentrum</taxon>
    </lineage>
</organism>
<comment type="caution">
    <text evidence="1">The sequence shown here is derived from an EMBL/GenBank/DDBJ whole genome shotgun (WGS) entry which is preliminary data.</text>
</comment>